<keyword evidence="3" id="KW-0238">DNA-binding</keyword>
<dbReference type="InterPro" id="IPR036388">
    <property type="entry name" value="WH-like_DNA-bd_sf"/>
</dbReference>
<keyword evidence="4" id="KW-0804">Transcription</keyword>
<comment type="similarity">
    <text evidence="1">Belongs to the LysR transcriptional regulatory family.</text>
</comment>
<dbReference type="InterPro" id="IPR036390">
    <property type="entry name" value="WH_DNA-bd_sf"/>
</dbReference>
<accession>A9WLT9</accession>
<reference evidence="7" key="1">
    <citation type="journal article" date="2008" name="J. Bacteriol.">
        <title>Genome sequence of the fish pathogen Renibacterium salmoninarum suggests reductive evolution away from an environmental Arthrobacter ancestor.</title>
        <authorList>
            <person name="Wiens G.D."/>
            <person name="Rockey D.D."/>
            <person name="Wu Z."/>
            <person name="Chang J."/>
            <person name="Levy R."/>
            <person name="Crane S."/>
            <person name="Chen D.S."/>
            <person name="Capri G.R."/>
            <person name="Burnett J.R."/>
            <person name="Sudheesh P.S."/>
            <person name="Schipma M.J."/>
            <person name="Burd H."/>
            <person name="Bhattacharyya A."/>
            <person name="Rhodes L.D."/>
            <person name="Kaul R."/>
            <person name="Strom M.S."/>
        </authorList>
    </citation>
    <scope>NUCLEOTIDE SEQUENCE [LARGE SCALE GENOMIC DNA]</scope>
    <source>
        <strain evidence="7">ATCC 33209 / DSM 20767 / JCM 11484 / NBRC 15589 / NCIMB 2235</strain>
    </source>
</reference>
<name>A9WLT9_RENSM</name>
<gene>
    <name evidence="6" type="ordered locus">RSal33209_0209</name>
</gene>
<dbReference type="HOGENOM" id="CLU_082995_0_0_11"/>
<evidence type="ECO:0000256" key="2">
    <source>
        <dbReference type="ARBA" id="ARBA00023015"/>
    </source>
</evidence>
<dbReference type="GO" id="GO:0000976">
    <property type="term" value="F:transcription cis-regulatory region binding"/>
    <property type="evidence" value="ECO:0007669"/>
    <property type="project" value="TreeGrafter"/>
</dbReference>
<evidence type="ECO:0000256" key="4">
    <source>
        <dbReference type="ARBA" id="ARBA00023163"/>
    </source>
</evidence>
<dbReference type="KEGG" id="rsa:RSal33209_0209"/>
<keyword evidence="2" id="KW-0805">Transcription regulation</keyword>
<dbReference type="eggNOG" id="COG0583">
    <property type="taxonomic scope" value="Bacteria"/>
</dbReference>
<feature type="domain" description="HTH lysR-type" evidence="5">
    <location>
        <begin position="8"/>
        <end position="65"/>
    </location>
</feature>
<sequence>MKYARLMDLLAGCRCFVKVSDRGSFTGAAAALNIVQPVVSRRVAALERHLGGALFYRSTRNVVLTQLGVTMLAKARRLCAMADELALQAAEQRAQPIRLCVPEQCDLPELASVVAVAHRLGYDVRICRCDVRSAARAFRALDVDMLVESAPEREAQWSAELGVASQLDNGARRFFLDSLRTASNPAANRAATLWLQEIDDVPAIRDALFRAGDRSALARGQLRVAAHLTEWISPVSFHGAQLLCTVEEAERYGLFWRKLGDLNVHRYLRMTAREGAPELTGSIDFGRAMAKALGLAAAPTQRVPESTQL</sequence>
<dbReference type="AlphaFoldDB" id="A9WLT9"/>
<keyword evidence="7" id="KW-1185">Reference proteome</keyword>
<dbReference type="STRING" id="288705.RSal33209_0209"/>
<evidence type="ECO:0000259" key="5">
    <source>
        <dbReference type="PROSITE" id="PS50931"/>
    </source>
</evidence>
<dbReference type="EMBL" id="CP000910">
    <property type="protein sequence ID" value="ABY21965.1"/>
    <property type="molecule type" value="Genomic_DNA"/>
</dbReference>
<dbReference type="Proteomes" id="UP000002007">
    <property type="component" value="Chromosome"/>
</dbReference>
<dbReference type="PROSITE" id="PS50931">
    <property type="entry name" value="HTH_LYSR"/>
    <property type="match status" value="1"/>
</dbReference>
<evidence type="ECO:0000256" key="1">
    <source>
        <dbReference type="ARBA" id="ARBA00009437"/>
    </source>
</evidence>
<dbReference type="FunFam" id="1.10.10.10:FF:000001">
    <property type="entry name" value="LysR family transcriptional regulator"/>
    <property type="match status" value="1"/>
</dbReference>
<dbReference type="PANTHER" id="PTHR30126">
    <property type="entry name" value="HTH-TYPE TRANSCRIPTIONAL REGULATOR"/>
    <property type="match status" value="1"/>
</dbReference>
<dbReference type="PRINTS" id="PR00039">
    <property type="entry name" value="HTHLYSR"/>
</dbReference>
<evidence type="ECO:0000313" key="6">
    <source>
        <dbReference type="EMBL" id="ABY21965.1"/>
    </source>
</evidence>
<dbReference type="Gene3D" id="1.10.10.10">
    <property type="entry name" value="Winged helix-like DNA-binding domain superfamily/Winged helix DNA-binding domain"/>
    <property type="match status" value="1"/>
</dbReference>
<dbReference type="Pfam" id="PF00126">
    <property type="entry name" value="HTH_1"/>
    <property type="match status" value="1"/>
</dbReference>
<evidence type="ECO:0000256" key="3">
    <source>
        <dbReference type="ARBA" id="ARBA00023125"/>
    </source>
</evidence>
<dbReference type="GO" id="GO:0003700">
    <property type="term" value="F:DNA-binding transcription factor activity"/>
    <property type="evidence" value="ECO:0007669"/>
    <property type="project" value="InterPro"/>
</dbReference>
<organism evidence="6 7">
    <name type="scientific">Renibacterium salmoninarum (strain ATCC 33209 / DSM 20767 / JCM 11484 / NBRC 15589 / NCIMB 2235)</name>
    <dbReference type="NCBI Taxonomy" id="288705"/>
    <lineage>
        <taxon>Bacteria</taxon>
        <taxon>Bacillati</taxon>
        <taxon>Actinomycetota</taxon>
        <taxon>Actinomycetes</taxon>
        <taxon>Micrococcales</taxon>
        <taxon>Micrococcaceae</taxon>
        <taxon>Renibacterium</taxon>
    </lineage>
</organism>
<dbReference type="PANTHER" id="PTHR30126:SF39">
    <property type="entry name" value="HTH-TYPE TRANSCRIPTIONAL REGULATOR CYSL"/>
    <property type="match status" value="1"/>
</dbReference>
<evidence type="ECO:0000313" key="7">
    <source>
        <dbReference type="Proteomes" id="UP000002007"/>
    </source>
</evidence>
<dbReference type="InterPro" id="IPR000847">
    <property type="entry name" value="LysR_HTH_N"/>
</dbReference>
<protein>
    <submittedName>
        <fullName evidence="6">Transcriptional regulator, LysR family</fullName>
    </submittedName>
</protein>
<proteinExistence type="inferred from homology"/>
<dbReference type="SUPFAM" id="SSF46785">
    <property type="entry name" value="Winged helix' DNA-binding domain"/>
    <property type="match status" value="1"/>
</dbReference>